<sequence>MPALLKLFMHVYISWVFFSASSWSENALQQWSWLWLLDSFVALLSFWLDWEFFLVKSWGKIFIHPRVNRDLNFQGT</sequence>
<reference evidence="1" key="2">
    <citation type="submission" date="2020-10" db="EMBL/GenBank/DDBJ databases">
        <authorList>
            <person name="Cooper E.A."/>
            <person name="Brenton Z.W."/>
            <person name="Flinn B.S."/>
            <person name="Jenkins J."/>
            <person name="Shu S."/>
            <person name="Flowers D."/>
            <person name="Luo F."/>
            <person name="Wang Y."/>
            <person name="Xia P."/>
            <person name="Barry K."/>
            <person name="Daum C."/>
            <person name="Lipzen A."/>
            <person name="Yoshinaga Y."/>
            <person name="Schmutz J."/>
            <person name="Saski C."/>
            <person name="Vermerris W."/>
            <person name="Kresovich S."/>
        </authorList>
    </citation>
    <scope>NUCLEOTIDE SEQUENCE</scope>
</reference>
<protein>
    <submittedName>
        <fullName evidence="1">Uncharacterized protein</fullName>
    </submittedName>
</protein>
<proteinExistence type="predicted"/>
<name>A0A921UEP4_SORBI</name>
<dbReference type="EMBL" id="CM027685">
    <property type="protein sequence ID" value="KAG0527696.1"/>
    <property type="molecule type" value="Genomic_DNA"/>
</dbReference>
<dbReference type="Proteomes" id="UP000807115">
    <property type="component" value="Chromosome 6"/>
</dbReference>
<gene>
    <name evidence="1" type="ORF">BDA96_06G255300</name>
</gene>
<dbReference type="AlphaFoldDB" id="A0A921UEP4"/>
<accession>A0A921UEP4</accession>
<reference evidence="1" key="1">
    <citation type="journal article" date="2019" name="BMC Genomics">
        <title>A new reference genome for Sorghum bicolor reveals high levels of sequence similarity between sweet and grain genotypes: implications for the genetics of sugar metabolism.</title>
        <authorList>
            <person name="Cooper E.A."/>
            <person name="Brenton Z.W."/>
            <person name="Flinn B.S."/>
            <person name="Jenkins J."/>
            <person name="Shu S."/>
            <person name="Flowers D."/>
            <person name="Luo F."/>
            <person name="Wang Y."/>
            <person name="Xia P."/>
            <person name="Barry K."/>
            <person name="Daum C."/>
            <person name="Lipzen A."/>
            <person name="Yoshinaga Y."/>
            <person name="Schmutz J."/>
            <person name="Saski C."/>
            <person name="Vermerris W."/>
            <person name="Kresovich S."/>
        </authorList>
    </citation>
    <scope>NUCLEOTIDE SEQUENCE</scope>
</reference>
<evidence type="ECO:0000313" key="2">
    <source>
        <dbReference type="Proteomes" id="UP000807115"/>
    </source>
</evidence>
<comment type="caution">
    <text evidence="1">The sequence shown here is derived from an EMBL/GenBank/DDBJ whole genome shotgun (WGS) entry which is preliminary data.</text>
</comment>
<organism evidence="1 2">
    <name type="scientific">Sorghum bicolor</name>
    <name type="common">Sorghum</name>
    <name type="synonym">Sorghum vulgare</name>
    <dbReference type="NCBI Taxonomy" id="4558"/>
    <lineage>
        <taxon>Eukaryota</taxon>
        <taxon>Viridiplantae</taxon>
        <taxon>Streptophyta</taxon>
        <taxon>Embryophyta</taxon>
        <taxon>Tracheophyta</taxon>
        <taxon>Spermatophyta</taxon>
        <taxon>Magnoliopsida</taxon>
        <taxon>Liliopsida</taxon>
        <taxon>Poales</taxon>
        <taxon>Poaceae</taxon>
        <taxon>PACMAD clade</taxon>
        <taxon>Panicoideae</taxon>
        <taxon>Andropogonodae</taxon>
        <taxon>Andropogoneae</taxon>
        <taxon>Sorghinae</taxon>
        <taxon>Sorghum</taxon>
    </lineage>
</organism>
<evidence type="ECO:0000313" key="1">
    <source>
        <dbReference type="EMBL" id="KAG0527696.1"/>
    </source>
</evidence>